<dbReference type="PANTHER" id="PTHR38764">
    <property type="entry name" value="ACYL CARRIER PROTEIN PHOSPHODIESTERASE"/>
    <property type="match status" value="1"/>
</dbReference>
<dbReference type="RefSeq" id="WP_094788260.1">
    <property type="nucleotide sequence ID" value="NZ_NDXW01000001.1"/>
</dbReference>
<dbReference type="GO" id="GO:0008770">
    <property type="term" value="F:[acyl-carrier-protein] phosphodiesterase activity"/>
    <property type="evidence" value="ECO:0007669"/>
    <property type="project" value="InterPro"/>
</dbReference>
<proteinExistence type="predicted"/>
<dbReference type="PANTHER" id="PTHR38764:SF1">
    <property type="entry name" value="ACYL CARRIER PROTEIN PHOSPHODIESTERASE"/>
    <property type="match status" value="1"/>
</dbReference>
<evidence type="ECO:0000313" key="5">
    <source>
        <dbReference type="EMBL" id="RDH45270.1"/>
    </source>
</evidence>
<accession>A0A4P9VT95</accession>
<sequence length="204" mass="23256">MNYLAHIILSKKNIEYQLGNLLADPLKGKPWPGCSSSHRDGIQMHGWIDSFTDTNQHVSRAKTRLGTKGYLKGVVVDIIFDHLLTKHWGQFINTELNEFISTFNNNSLKTIDTLPESASDFIKRVITHNILSSYVNFSGVIFALNRLDHRLSPRRLAKETASSYLPAITANLESIEEDFLLFFPELANFFINKSGSSEQERWLK</sequence>
<dbReference type="EMBL" id="NDXW01000001">
    <property type="protein sequence ID" value="RDH45270.1"/>
    <property type="molecule type" value="Genomic_DNA"/>
</dbReference>
<keyword evidence="3" id="KW-0443">Lipid metabolism</keyword>
<keyword evidence="1" id="KW-0444">Lipid biosynthesis</keyword>
<reference evidence="5 6" key="1">
    <citation type="submission" date="2017-04" db="EMBL/GenBank/DDBJ databases">
        <title>Draft genome sequence of Zooshikella ganghwensis VG4 isolated from Red Sea sediments.</title>
        <authorList>
            <person name="Rehman Z."/>
            <person name="Alam I."/>
            <person name="Kamau A."/>
            <person name="Bajic V."/>
            <person name="Leiknes T."/>
        </authorList>
    </citation>
    <scope>NUCLEOTIDE SEQUENCE [LARGE SCALE GENOMIC DNA]</scope>
    <source>
        <strain evidence="5 6">VG4</strain>
    </source>
</reference>
<dbReference type="AlphaFoldDB" id="A0A4P9VT95"/>
<dbReference type="GO" id="GO:0006633">
    <property type="term" value="P:fatty acid biosynthetic process"/>
    <property type="evidence" value="ECO:0007669"/>
    <property type="project" value="UniProtKB-KW"/>
</dbReference>
<name>A0A4P9VT95_9GAMM</name>
<evidence type="ECO:0000256" key="4">
    <source>
        <dbReference type="ARBA" id="ARBA00023160"/>
    </source>
</evidence>
<keyword evidence="2" id="KW-0378">Hydrolase</keyword>
<organism evidence="5 6">
    <name type="scientific">Zooshikella ganghwensis</name>
    <dbReference type="NCBI Taxonomy" id="202772"/>
    <lineage>
        <taxon>Bacteria</taxon>
        <taxon>Pseudomonadati</taxon>
        <taxon>Pseudomonadota</taxon>
        <taxon>Gammaproteobacteria</taxon>
        <taxon>Oceanospirillales</taxon>
        <taxon>Zooshikellaceae</taxon>
        <taxon>Zooshikella</taxon>
    </lineage>
</organism>
<evidence type="ECO:0000256" key="2">
    <source>
        <dbReference type="ARBA" id="ARBA00022801"/>
    </source>
</evidence>
<dbReference type="Pfam" id="PF04336">
    <property type="entry name" value="ACP_PD"/>
    <property type="match status" value="1"/>
</dbReference>
<keyword evidence="4" id="KW-0275">Fatty acid biosynthesis</keyword>
<dbReference type="InterPro" id="IPR007431">
    <property type="entry name" value="ACP_PD"/>
</dbReference>
<keyword evidence="6" id="KW-1185">Reference proteome</keyword>
<evidence type="ECO:0000256" key="3">
    <source>
        <dbReference type="ARBA" id="ARBA00023098"/>
    </source>
</evidence>
<keyword evidence="4" id="KW-0276">Fatty acid metabolism</keyword>
<comment type="caution">
    <text evidence="5">The sequence shown here is derived from an EMBL/GenBank/DDBJ whole genome shotgun (WGS) entry which is preliminary data.</text>
</comment>
<evidence type="ECO:0000256" key="1">
    <source>
        <dbReference type="ARBA" id="ARBA00022516"/>
    </source>
</evidence>
<dbReference type="Proteomes" id="UP000257039">
    <property type="component" value="Unassembled WGS sequence"/>
</dbReference>
<gene>
    <name evidence="5" type="ORF">B9G39_18470</name>
</gene>
<evidence type="ECO:0000313" key="6">
    <source>
        <dbReference type="Proteomes" id="UP000257039"/>
    </source>
</evidence>
<protein>
    <submittedName>
        <fullName evidence="5">DUF479 domain-containing protein</fullName>
    </submittedName>
</protein>